<dbReference type="GO" id="GO:0003924">
    <property type="term" value="F:GTPase activity"/>
    <property type="evidence" value="ECO:0007669"/>
    <property type="project" value="TreeGrafter"/>
</dbReference>
<dbReference type="Proteomes" id="UP000005273">
    <property type="component" value="Unassembled WGS sequence"/>
</dbReference>
<dbReference type="EMBL" id="ACJX03000001">
    <property type="protein sequence ID" value="KRT35587.1"/>
    <property type="molecule type" value="Genomic_DNA"/>
</dbReference>
<keyword evidence="2 3" id="KW-0342">GTP-binding</keyword>
<dbReference type="GO" id="GO:0005737">
    <property type="term" value="C:cytoplasm"/>
    <property type="evidence" value="ECO:0007669"/>
    <property type="project" value="UniProtKB-SubCell"/>
</dbReference>
<evidence type="ECO:0000256" key="4">
    <source>
        <dbReference type="PIRSR" id="PIRSR006230-1"/>
    </source>
</evidence>
<proteinExistence type="inferred from homology"/>
<dbReference type="PANTHER" id="PTHR45782:SF4">
    <property type="entry name" value="MITOCHONDRIAL RIBOSOME-ASSOCIATED GTPASE 1"/>
    <property type="match status" value="1"/>
</dbReference>
<dbReference type="PIRSF" id="PIRSF006230">
    <property type="entry name" value="MG442"/>
    <property type="match status" value="1"/>
</dbReference>
<dbReference type="GO" id="GO:0005525">
    <property type="term" value="F:GTP binding"/>
    <property type="evidence" value="ECO:0007669"/>
    <property type="project" value="UniProtKB-KW"/>
</dbReference>
<dbReference type="eggNOG" id="COG1161">
    <property type="taxonomic scope" value="Bacteria"/>
</dbReference>
<dbReference type="Gene3D" id="1.10.1580.10">
    <property type="match status" value="1"/>
</dbReference>
<keyword evidence="1 3" id="KW-0547">Nucleotide-binding</keyword>
<name>A0A0T5XB55_9BACT</name>
<dbReference type="PRINTS" id="PR00326">
    <property type="entry name" value="GTP1OBG"/>
</dbReference>
<dbReference type="InterPro" id="IPR023179">
    <property type="entry name" value="GTP-bd_ortho_bundle_sf"/>
</dbReference>
<dbReference type="RefSeq" id="WP_057940792.1">
    <property type="nucleotide sequence ID" value="NZ_ACJX03000001.1"/>
</dbReference>
<organism evidence="6 7">
    <name type="scientific">Acetomicrobium hydrogeniformans ATCC BAA-1850</name>
    <dbReference type="NCBI Taxonomy" id="592015"/>
    <lineage>
        <taxon>Bacteria</taxon>
        <taxon>Thermotogati</taxon>
        <taxon>Synergistota</taxon>
        <taxon>Synergistia</taxon>
        <taxon>Synergistales</taxon>
        <taxon>Acetomicrobiaceae</taxon>
        <taxon>Acetomicrobium</taxon>
    </lineage>
</organism>
<dbReference type="OrthoDB" id="9779790at2"/>
<dbReference type="PANTHER" id="PTHR45782">
    <property type="entry name" value="MITOCHONDRIAL RIBOSOME-ASSOCIATED GTPASE 1"/>
    <property type="match status" value="1"/>
</dbReference>
<dbReference type="Gene3D" id="3.40.50.300">
    <property type="entry name" value="P-loop containing nucleotide triphosphate hydrolases"/>
    <property type="match status" value="1"/>
</dbReference>
<dbReference type="InterPro" id="IPR016478">
    <property type="entry name" value="GTPase_MTG1"/>
</dbReference>
<dbReference type="PROSITE" id="PS51721">
    <property type="entry name" value="G_CP"/>
    <property type="match status" value="1"/>
</dbReference>
<evidence type="ECO:0000256" key="2">
    <source>
        <dbReference type="ARBA" id="ARBA00023134"/>
    </source>
</evidence>
<dbReference type="AlphaFoldDB" id="A0A0T5XB55"/>
<reference evidence="7" key="1">
    <citation type="submission" date="2012-09" db="EMBL/GenBank/DDBJ databases">
        <authorList>
            <person name="Weinstock G."/>
            <person name="Sodergren E."/>
            <person name="Clifton S."/>
            <person name="Fulton L."/>
            <person name="Fulton B."/>
            <person name="Courtney L."/>
            <person name="Fronick C."/>
            <person name="Harrison M."/>
            <person name="Strong C."/>
            <person name="Farmer C."/>
            <person name="Delehaunty K."/>
            <person name="Markovic C."/>
            <person name="Hall O."/>
            <person name="Minx P."/>
            <person name="Tomlinson C."/>
            <person name="Mitreva M."/>
            <person name="Nelson J."/>
            <person name="Hou S."/>
            <person name="Wollam A."/>
            <person name="Pepin K.H."/>
            <person name="Johnson M."/>
            <person name="Bhonagiri V."/>
            <person name="Nash W.E."/>
            <person name="Suruliraj S."/>
            <person name="Warren W."/>
            <person name="Chinwalla A."/>
            <person name="Mardis E.R."/>
            <person name="Wilson R.K."/>
        </authorList>
    </citation>
    <scope>NUCLEOTIDE SEQUENCE [LARGE SCALE GENOMIC DNA]</scope>
    <source>
        <strain evidence="7">OS1</strain>
    </source>
</reference>
<keyword evidence="3" id="KW-0963">Cytoplasm</keyword>
<accession>A0A0T5XB55</accession>
<dbReference type="STRING" id="592015.HMPREF1705_02821"/>
<evidence type="ECO:0000259" key="5">
    <source>
        <dbReference type="PROSITE" id="PS51721"/>
    </source>
</evidence>
<evidence type="ECO:0000313" key="7">
    <source>
        <dbReference type="Proteomes" id="UP000005273"/>
    </source>
</evidence>
<comment type="caution">
    <text evidence="6">The sequence shown here is derived from an EMBL/GenBank/DDBJ whole genome shotgun (WGS) entry which is preliminary data.</text>
</comment>
<dbReference type="GO" id="GO:0006412">
    <property type="term" value="P:translation"/>
    <property type="evidence" value="ECO:0007669"/>
    <property type="project" value="TreeGrafter"/>
</dbReference>
<comment type="similarity">
    <text evidence="3">Belongs to the TRAFAC class YlqF/YawG GTPase family. MTG1 subfamily.</text>
</comment>
<evidence type="ECO:0000256" key="3">
    <source>
        <dbReference type="PIRNR" id="PIRNR006230"/>
    </source>
</evidence>
<sequence length="272" mass="30167">MARTVWYPGHMEKGRRRLAELASQVDVFLEVRDARAPFTTSSPLIGELAKLKPVCVVLSKRDLAEEEKTKLWIKELSKLYPTFALNLRRGVPRKLTGKLFEICKNRPKWRELRVAIVGIPNVGKSMLLNALIGKKASKVGGMPGITRGVSWYRSGNLLVVDSPGILDPKADRETHVMLTWLGCSKADVVGDHETLALQLLEFLRSSGSISRLLEKFSLSFSEDKDVAEYLAEIGRKIGALVSGGDVDLTRAGQYLLERFATGKLGSFTLEMP</sequence>
<gene>
    <name evidence="6" type="ORF">HMPREF1705_02821</name>
</gene>
<keyword evidence="7" id="KW-1185">Reference proteome</keyword>
<dbReference type="InterPro" id="IPR006073">
    <property type="entry name" value="GTP-bd"/>
</dbReference>
<evidence type="ECO:0000313" key="6">
    <source>
        <dbReference type="EMBL" id="KRT35587.1"/>
    </source>
</evidence>
<feature type="binding site" evidence="4">
    <location>
        <position position="164"/>
    </location>
    <ligand>
        <name>GTP</name>
        <dbReference type="ChEBI" id="CHEBI:37565"/>
    </ligand>
</feature>
<dbReference type="Pfam" id="PF01926">
    <property type="entry name" value="MMR_HSR1"/>
    <property type="match status" value="1"/>
</dbReference>
<comment type="function">
    <text evidence="3">Required for a late step of 50S ribosomal subunit assembly. Has GTPase activity.</text>
</comment>
<protein>
    <recommendedName>
        <fullName evidence="3">Ribosome biogenesis GTPase A</fullName>
    </recommendedName>
</protein>
<dbReference type="SUPFAM" id="SSF52540">
    <property type="entry name" value="P-loop containing nucleoside triphosphate hydrolases"/>
    <property type="match status" value="1"/>
</dbReference>
<comment type="subcellular location">
    <subcellularLocation>
        <location evidence="3">Cytoplasm</location>
    </subcellularLocation>
</comment>
<dbReference type="InterPro" id="IPR027417">
    <property type="entry name" value="P-loop_NTPase"/>
</dbReference>
<dbReference type="InterPro" id="IPR030378">
    <property type="entry name" value="G_CP_dom"/>
</dbReference>
<dbReference type="CDD" id="cd01856">
    <property type="entry name" value="YlqF"/>
    <property type="match status" value="1"/>
</dbReference>
<feature type="domain" description="CP-type G" evidence="5">
    <location>
        <begin position="11"/>
        <end position="168"/>
    </location>
</feature>
<evidence type="ECO:0000256" key="1">
    <source>
        <dbReference type="ARBA" id="ARBA00022741"/>
    </source>
</evidence>